<keyword evidence="6" id="KW-1185">Reference proteome</keyword>
<evidence type="ECO:0000256" key="2">
    <source>
        <dbReference type="PROSITE-ProRule" id="PRU00192"/>
    </source>
</evidence>
<dbReference type="PRINTS" id="PR00499">
    <property type="entry name" value="P67PHOX"/>
</dbReference>
<dbReference type="InterPro" id="IPR001452">
    <property type="entry name" value="SH3_domain"/>
</dbReference>
<evidence type="ECO:0000313" key="5">
    <source>
        <dbReference type="EMBL" id="CAL1601032.1"/>
    </source>
</evidence>
<dbReference type="Pfam" id="PF14604">
    <property type="entry name" value="SH3_9"/>
    <property type="match status" value="1"/>
</dbReference>
<dbReference type="Proteomes" id="UP001497482">
    <property type="component" value="Chromosome 3"/>
</dbReference>
<gene>
    <name evidence="5" type="ORF">KC01_LOCUS29073</name>
</gene>
<feature type="domain" description="SH3" evidence="4">
    <location>
        <begin position="567"/>
        <end position="626"/>
    </location>
</feature>
<feature type="compositionally biased region" description="Basic and acidic residues" evidence="3">
    <location>
        <begin position="96"/>
        <end position="108"/>
    </location>
</feature>
<dbReference type="AlphaFoldDB" id="A0AAV2LNV3"/>
<dbReference type="PRINTS" id="PR00452">
    <property type="entry name" value="SH3DOMAIN"/>
</dbReference>
<accession>A0AAV2LNV3</accession>
<feature type="region of interest" description="Disordered" evidence="3">
    <location>
        <begin position="277"/>
        <end position="337"/>
    </location>
</feature>
<keyword evidence="1 2" id="KW-0728">SH3 domain</keyword>
<feature type="region of interest" description="Disordered" evidence="3">
    <location>
        <begin position="712"/>
        <end position="742"/>
    </location>
</feature>
<feature type="compositionally biased region" description="Polar residues" evidence="3">
    <location>
        <begin position="58"/>
        <end position="68"/>
    </location>
</feature>
<feature type="compositionally biased region" description="Polar residues" evidence="3">
    <location>
        <begin position="120"/>
        <end position="143"/>
    </location>
</feature>
<feature type="compositionally biased region" description="Polar residues" evidence="3">
    <location>
        <begin position="730"/>
        <end position="742"/>
    </location>
</feature>
<evidence type="ECO:0000256" key="3">
    <source>
        <dbReference type="SAM" id="MobiDB-lite"/>
    </source>
</evidence>
<feature type="domain" description="SH3" evidence="4">
    <location>
        <begin position="650"/>
        <end position="709"/>
    </location>
</feature>
<dbReference type="PANTHER" id="PTHR14167:SF48">
    <property type="entry name" value="SH3 DOMAIN-CONTAINING PROTEIN 19"/>
    <property type="match status" value="1"/>
</dbReference>
<dbReference type="InterPro" id="IPR036028">
    <property type="entry name" value="SH3-like_dom_sf"/>
</dbReference>
<dbReference type="PROSITE" id="PS50002">
    <property type="entry name" value="SH3"/>
    <property type="match status" value="5"/>
</dbReference>
<dbReference type="Gene3D" id="2.30.30.40">
    <property type="entry name" value="SH3 Domains"/>
    <property type="match status" value="5"/>
</dbReference>
<name>A0AAV2LNV3_KNICA</name>
<dbReference type="InterPro" id="IPR050384">
    <property type="entry name" value="Endophilin_SH3RF"/>
</dbReference>
<reference evidence="5 6" key="1">
    <citation type="submission" date="2024-04" db="EMBL/GenBank/DDBJ databases">
        <authorList>
            <person name="Waldvogel A.-M."/>
            <person name="Schoenle A."/>
        </authorList>
    </citation>
    <scope>NUCLEOTIDE SEQUENCE [LARGE SCALE GENOMIC DNA]</scope>
</reference>
<feature type="compositionally biased region" description="Basic and acidic residues" evidence="3">
    <location>
        <begin position="314"/>
        <end position="334"/>
    </location>
</feature>
<protein>
    <recommendedName>
        <fullName evidence="4">SH3 domain-containing protein</fullName>
    </recommendedName>
</protein>
<feature type="region of interest" description="Disordered" evidence="3">
    <location>
        <begin position="58"/>
        <end position="251"/>
    </location>
</feature>
<feature type="compositionally biased region" description="Polar residues" evidence="3">
    <location>
        <begin position="300"/>
        <end position="310"/>
    </location>
</feature>
<feature type="compositionally biased region" description="Polar residues" evidence="3">
    <location>
        <begin position="403"/>
        <end position="412"/>
    </location>
</feature>
<dbReference type="Pfam" id="PF07653">
    <property type="entry name" value="SH3_2"/>
    <property type="match status" value="2"/>
</dbReference>
<feature type="compositionally biased region" description="Basic and acidic residues" evidence="3">
    <location>
        <begin position="210"/>
        <end position="222"/>
    </location>
</feature>
<dbReference type="EMBL" id="OZ035825">
    <property type="protein sequence ID" value="CAL1601032.1"/>
    <property type="molecule type" value="Genomic_DNA"/>
</dbReference>
<feature type="region of interest" description="Disordered" evidence="3">
    <location>
        <begin position="367"/>
        <end position="477"/>
    </location>
</feature>
<dbReference type="SUPFAM" id="SSF50044">
    <property type="entry name" value="SH3-domain"/>
    <property type="match status" value="5"/>
</dbReference>
<dbReference type="PANTHER" id="PTHR14167">
    <property type="entry name" value="SH3 DOMAIN-CONTAINING"/>
    <property type="match status" value="1"/>
</dbReference>
<sequence length="869" mass="95098">MVTFQLSRLVTQVNTGITGTTHSPPPCVDVPLTRNRKGEKQRTLELQTWRCFAQVTPGTNVTDPSNKNGSDHIKLSPGPLSSIKAAIKRSKPSSQSDHRKGYCRRRPEITVVSAEPLDSRSWSPGSPLVSSALHTPPQQVPTERTQEAHIKPVAPPRHLNGTATTTTTTTPKSSGLKPPKPPRPSARKNKKTPTVTDDHTNVHRSKPPKLTRENSVHDEGFAKEPPTPMVKPVKEPLKPNLNINNHNNYSTQPVYEDAEDAEDAADDTEDPTYSEYEYVERPSEGFGNAYEFPALDEDNTSQGSDTTESQYEYVEYHTDQTPEKVPPKTYEEKPSNILPVKLRSTMNNYVSRQSLDRRPTTIIVPSKSASFSDGFQDNPPPLPVQKSVGARKAPPVNRHSIASFPTQVSHSPTPEPSLPPRRLTTSKTLPPRPPSVKSGPGRPPAPCMEAAGRSHTVPWDSQPQATQKRGPVLPPRPNPGHKLYSKYTLQVPHAVAANDYNGSSSGELSFQKNEVLVLLNTIDPNTYECQVGDRRGRVHRSSLKVITPLTTASDDSATQGGKQTTLGNGLTVKVLHDFNPENPGELGLKAGDVVTMVEQVDSEWYRGTCRGSSGFFPINYVQVQYSLSESHLGANSPRPPDRTAKPAATVSGPRCVARFDFEGEHSDELSFSEGDTIQLKAFVGQDWARGELGSVTGIFPLNFVEIIQDLPPGHSQQPTKPTKFALPGMSKSSLTPETSQAQSGSEWSVALYDFSGNSDSDLSFEKGDRILVTKHIDEEWSSGRLNGQEGIFPRAFVSNTAGKTSSHQNRSAGGVSAKALYDYESDCDEELSLKVGDRVTNIEIVDDEWFLGDLGGKRALVPKNYVEVL</sequence>
<dbReference type="SMART" id="SM00326">
    <property type="entry name" value="SH3"/>
    <property type="match status" value="5"/>
</dbReference>
<feature type="domain" description="SH3" evidence="4">
    <location>
        <begin position="743"/>
        <end position="802"/>
    </location>
</feature>
<proteinExistence type="predicted"/>
<evidence type="ECO:0000259" key="4">
    <source>
        <dbReference type="PROSITE" id="PS50002"/>
    </source>
</evidence>
<feature type="compositionally biased region" description="Low complexity" evidence="3">
    <location>
        <begin position="159"/>
        <end position="177"/>
    </location>
</feature>
<feature type="domain" description="SH3" evidence="4">
    <location>
        <begin position="489"/>
        <end position="548"/>
    </location>
</feature>
<organism evidence="5 6">
    <name type="scientific">Knipowitschia caucasica</name>
    <name type="common">Caucasian dwarf goby</name>
    <name type="synonym">Pomatoschistus caucasicus</name>
    <dbReference type="NCBI Taxonomy" id="637954"/>
    <lineage>
        <taxon>Eukaryota</taxon>
        <taxon>Metazoa</taxon>
        <taxon>Chordata</taxon>
        <taxon>Craniata</taxon>
        <taxon>Vertebrata</taxon>
        <taxon>Euteleostomi</taxon>
        <taxon>Actinopterygii</taxon>
        <taxon>Neopterygii</taxon>
        <taxon>Teleostei</taxon>
        <taxon>Neoteleostei</taxon>
        <taxon>Acanthomorphata</taxon>
        <taxon>Gobiaria</taxon>
        <taxon>Gobiiformes</taxon>
        <taxon>Gobioidei</taxon>
        <taxon>Gobiidae</taxon>
        <taxon>Gobiinae</taxon>
        <taxon>Knipowitschia</taxon>
    </lineage>
</organism>
<evidence type="ECO:0000256" key="1">
    <source>
        <dbReference type="ARBA" id="ARBA00022443"/>
    </source>
</evidence>
<feature type="domain" description="SH3" evidence="4">
    <location>
        <begin position="812"/>
        <end position="869"/>
    </location>
</feature>
<evidence type="ECO:0000313" key="6">
    <source>
        <dbReference type="Proteomes" id="UP001497482"/>
    </source>
</evidence>
<dbReference type="Pfam" id="PF00018">
    <property type="entry name" value="SH3_1"/>
    <property type="match status" value="2"/>
</dbReference>